<keyword evidence="11" id="KW-1185">Reference proteome</keyword>
<dbReference type="PANTHER" id="PTHR42718">
    <property type="entry name" value="MAJOR FACILITATOR SUPERFAMILY MULTIDRUG TRANSPORTER MFSC"/>
    <property type="match status" value="1"/>
</dbReference>
<feature type="transmembrane region" description="Helical" evidence="7">
    <location>
        <begin position="196"/>
        <end position="215"/>
    </location>
</feature>
<evidence type="ECO:0000259" key="8">
    <source>
        <dbReference type="PROSITE" id="PS50850"/>
    </source>
</evidence>
<feature type="transmembrane region" description="Helical" evidence="7">
    <location>
        <begin position="77"/>
        <end position="96"/>
    </location>
</feature>
<gene>
    <name evidence="10" type="ORF">BLA24_33505</name>
</gene>
<dbReference type="Gene3D" id="1.20.1250.20">
    <property type="entry name" value="MFS general substrate transporter like domains"/>
    <property type="match status" value="1"/>
</dbReference>
<evidence type="ECO:0000256" key="6">
    <source>
        <dbReference type="SAM" id="MobiDB-lite"/>
    </source>
</evidence>
<evidence type="ECO:0000256" key="5">
    <source>
        <dbReference type="ARBA" id="ARBA00023251"/>
    </source>
</evidence>
<dbReference type="PANTHER" id="PTHR42718:SF49">
    <property type="entry name" value="EXPORT PROTEIN"/>
    <property type="match status" value="1"/>
</dbReference>
<evidence type="ECO:0000313" key="9">
    <source>
        <dbReference type="EMBL" id="AXQ04971.1"/>
    </source>
</evidence>
<reference evidence="10 11" key="1">
    <citation type="journal article" date="2017" name="Biochemistry">
        <title>Identification of the Biosynthetic Pathway for the Antibiotic Bicyclomycin.</title>
        <authorList>
            <person name="Patteson J."/>
            <person name="Cai W."/>
            <person name="Johnson R.A."/>
            <person name="Santa Maria K."/>
            <person name="Li B."/>
        </authorList>
    </citation>
    <scope>NUCLEOTIDE SEQUENCE [LARGE SCALE GENOMIC DNA]</scope>
    <source>
        <strain evidence="10 11">ATCC 21532</strain>
    </source>
</reference>
<evidence type="ECO:0000256" key="1">
    <source>
        <dbReference type="ARBA" id="ARBA00004651"/>
    </source>
</evidence>
<dbReference type="Pfam" id="PF07690">
    <property type="entry name" value="MFS_1"/>
    <property type="match status" value="1"/>
</dbReference>
<dbReference type="GO" id="GO:0005886">
    <property type="term" value="C:plasma membrane"/>
    <property type="evidence" value="ECO:0007669"/>
    <property type="project" value="UniProtKB-SubCell"/>
</dbReference>
<feature type="transmembrane region" description="Helical" evidence="7">
    <location>
        <begin position="354"/>
        <end position="378"/>
    </location>
</feature>
<accession>A0A346M2I3</accession>
<feature type="transmembrane region" description="Helical" evidence="7">
    <location>
        <begin position="227"/>
        <end position="243"/>
    </location>
</feature>
<dbReference type="GO" id="GO:0046677">
    <property type="term" value="P:response to antibiotic"/>
    <property type="evidence" value="ECO:0007669"/>
    <property type="project" value="UniProtKB-KW"/>
</dbReference>
<dbReference type="RefSeq" id="WP_099202839.1">
    <property type="nucleotide sequence ID" value="NZ_NHZO01000168.1"/>
</dbReference>
<feature type="transmembrane region" description="Helical" evidence="7">
    <location>
        <begin position="425"/>
        <end position="446"/>
    </location>
</feature>
<dbReference type="PROSITE" id="PS50850">
    <property type="entry name" value="MFS"/>
    <property type="match status" value="1"/>
</dbReference>
<feature type="transmembrane region" description="Helical" evidence="7">
    <location>
        <begin position="390"/>
        <end position="410"/>
    </location>
</feature>
<feature type="region of interest" description="Disordered" evidence="6">
    <location>
        <begin position="450"/>
        <end position="473"/>
    </location>
</feature>
<keyword evidence="4 7" id="KW-0472">Membrane</keyword>
<accession>A0A2G1XAP9</accession>
<feature type="transmembrane region" description="Helical" evidence="7">
    <location>
        <begin position="102"/>
        <end position="123"/>
    </location>
</feature>
<evidence type="ECO:0000256" key="4">
    <source>
        <dbReference type="ARBA" id="ARBA00023136"/>
    </source>
</evidence>
<evidence type="ECO:0000256" key="3">
    <source>
        <dbReference type="ARBA" id="ARBA00022989"/>
    </source>
</evidence>
<evidence type="ECO:0000256" key="2">
    <source>
        <dbReference type="ARBA" id="ARBA00022692"/>
    </source>
</evidence>
<feature type="compositionally biased region" description="Basic residues" evidence="6">
    <location>
        <begin position="463"/>
        <end position="473"/>
    </location>
</feature>
<keyword evidence="2 7" id="KW-0812">Transmembrane</keyword>
<evidence type="ECO:0000313" key="11">
    <source>
        <dbReference type="Proteomes" id="UP000222531"/>
    </source>
</evidence>
<evidence type="ECO:0000256" key="7">
    <source>
        <dbReference type="SAM" id="Phobius"/>
    </source>
</evidence>
<protein>
    <submittedName>
        <fullName evidence="9">BcmR</fullName>
    </submittedName>
    <submittedName>
        <fullName evidence="10">MFS transporter</fullName>
    </submittedName>
</protein>
<dbReference type="OrthoDB" id="9781469at2"/>
<dbReference type="GO" id="GO:0022857">
    <property type="term" value="F:transmembrane transporter activity"/>
    <property type="evidence" value="ECO:0007669"/>
    <property type="project" value="InterPro"/>
</dbReference>
<feature type="transmembrane region" description="Helical" evidence="7">
    <location>
        <begin position="264"/>
        <end position="289"/>
    </location>
</feature>
<dbReference type="CDD" id="cd17321">
    <property type="entry name" value="MFS_MMR_MDR_like"/>
    <property type="match status" value="1"/>
</dbReference>
<evidence type="ECO:0000313" key="10">
    <source>
        <dbReference type="EMBL" id="PHQ48317.1"/>
    </source>
</evidence>
<dbReference type="InterPro" id="IPR005829">
    <property type="entry name" value="Sugar_transporter_CS"/>
</dbReference>
<dbReference type="EMBL" id="NHZO01000168">
    <property type="protein sequence ID" value="PHQ48317.1"/>
    <property type="molecule type" value="Genomic_DNA"/>
</dbReference>
<feature type="compositionally biased region" description="Basic and acidic residues" evidence="6">
    <location>
        <begin position="450"/>
        <end position="462"/>
    </location>
</feature>
<feature type="transmembrane region" description="Helical" evidence="7">
    <location>
        <begin position="135"/>
        <end position="153"/>
    </location>
</feature>
<dbReference type="PROSITE" id="PS00216">
    <property type="entry name" value="SUGAR_TRANSPORT_1"/>
    <property type="match status" value="1"/>
</dbReference>
<dbReference type="Gene3D" id="1.20.1720.10">
    <property type="entry name" value="Multidrug resistance protein D"/>
    <property type="match status" value="1"/>
</dbReference>
<dbReference type="InterPro" id="IPR036259">
    <property type="entry name" value="MFS_trans_sf"/>
</dbReference>
<dbReference type="AlphaFoldDB" id="A0A2G1XAP9"/>
<feature type="transmembrane region" description="Helical" evidence="7">
    <location>
        <begin position="295"/>
        <end position="318"/>
    </location>
</feature>
<dbReference type="Proteomes" id="UP000222531">
    <property type="component" value="Unassembled WGS sequence"/>
</dbReference>
<reference evidence="9" key="2">
    <citation type="submission" date="2017-09" db="EMBL/GenBank/DDBJ databases">
        <title>Biosynthesis of biocyclomycin.</title>
        <authorList>
            <person name="Meng S."/>
            <person name="Pan H.-X."/>
            <person name="Tang G.-L."/>
        </authorList>
    </citation>
    <scope>NUCLEOTIDE SEQUENCE</scope>
    <source>
        <strain evidence="9">ATCC 21532</strain>
    </source>
</reference>
<feature type="transmembrane region" description="Helical" evidence="7">
    <location>
        <begin position="325"/>
        <end position="348"/>
    </location>
</feature>
<feature type="transmembrane region" description="Helical" evidence="7">
    <location>
        <begin position="165"/>
        <end position="184"/>
    </location>
</feature>
<dbReference type="InterPro" id="IPR011701">
    <property type="entry name" value="MFS"/>
</dbReference>
<comment type="subcellular location">
    <subcellularLocation>
        <location evidence="1">Cell membrane</location>
        <topology evidence="1">Multi-pass membrane protein</topology>
    </subcellularLocation>
</comment>
<dbReference type="EMBL" id="MG018995">
    <property type="protein sequence ID" value="AXQ04971.1"/>
    <property type="molecule type" value="Genomic_DNA"/>
</dbReference>
<feature type="transmembrane region" description="Helical" evidence="7">
    <location>
        <begin position="46"/>
        <end position="65"/>
    </location>
</feature>
<name>A0A2G1XAP9_STRCJ</name>
<organism evidence="10 11">
    <name type="scientific">Streptomyces cinnamoneus</name>
    <name type="common">Streptoverticillium cinnamoneum</name>
    <dbReference type="NCBI Taxonomy" id="53446"/>
    <lineage>
        <taxon>Bacteria</taxon>
        <taxon>Bacillati</taxon>
        <taxon>Actinomycetota</taxon>
        <taxon>Actinomycetes</taxon>
        <taxon>Kitasatosporales</taxon>
        <taxon>Streptomycetaceae</taxon>
        <taxon>Streptomyces</taxon>
        <taxon>Streptomyces cinnamoneus group</taxon>
    </lineage>
</organism>
<proteinExistence type="predicted"/>
<keyword evidence="5" id="KW-0046">Antibiotic resistance</keyword>
<dbReference type="SUPFAM" id="SSF103473">
    <property type="entry name" value="MFS general substrate transporter"/>
    <property type="match status" value="1"/>
</dbReference>
<dbReference type="InterPro" id="IPR020846">
    <property type="entry name" value="MFS_dom"/>
</dbReference>
<sequence>MLKGPPGQRRALAAVALGVFCIQLDAFALNLALPSIGHDLGASTGSLQWAVSAYLLSTGTLMLGAGRLSDLWGRRRLLVVGLALFGASSLACATAPSLPLLVGARVAQGAGASLIMPVGLALLTNVYPADQRGRATGWALGMGGVATACGPFVGGALTEAASWRVIFWINVPLAVAAAVWASRTPGSRDTAAAPAVDWRGLAFATAALAAVAVFVERGPVWGWTSPRDGLVLAAAAVLLVAFVRHEGRVADPLVNLGLFRNGPFVVLTVAGAVANAATVLFLFVVPLALQGSWGLTAFAAGVAFLAPAAMMAVAGPLAGRVTPGAAVNVMALLLALAGGMLCAAPAIGALPVHLATMTVCGGVLGLANALTLIATQAVIRPERAGEASGVTKTVITVAAGLGVALSGAVADPDGRPASSAAADHALTATGLAALAAGLLLGVWSAARARADRTGRTRPEAGRTRRAMARTGRR</sequence>
<keyword evidence="3 7" id="KW-1133">Transmembrane helix</keyword>
<feature type="domain" description="Major facilitator superfamily (MFS) profile" evidence="8">
    <location>
        <begin position="11"/>
        <end position="447"/>
    </location>
</feature>